<dbReference type="AlphaFoldDB" id="A0ABD2CW90"/>
<protein>
    <submittedName>
        <fullName evidence="1">Uncharacterized protein</fullName>
    </submittedName>
</protein>
<keyword evidence="2" id="KW-1185">Reference proteome</keyword>
<dbReference type="Proteomes" id="UP001607303">
    <property type="component" value="Unassembled WGS sequence"/>
</dbReference>
<gene>
    <name evidence="1" type="ORF">V1477_002310</name>
</gene>
<sequence length="124" mass="14912">MTQLDYRTYASLALFMKKNVWGRTITRITHHNVNELRDGIGDVRWVMRLKERNNKQSYNRKLRQSKRQKVWSKLSINYLLFNKRYASPVTIPVTYRLMRKELFRFGGFDEQANNVFFTLESSGK</sequence>
<evidence type="ECO:0000313" key="2">
    <source>
        <dbReference type="Proteomes" id="UP001607303"/>
    </source>
</evidence>
<evidence type="ECO:0000313" key="1">
    <source>
        <dbReference type="EMBL" id="KAL2749370.1"/>
    </source>
</evidence>
<reference evidence="1 2" key="1">
    <citation type="journal article" date="2024" name="Ann. Entomol. Soc. Am.">
        <title>Genomic analyses of the southern and eastern yellowjacket wasps (Hymenoptera: Vespidae) reveal evolutionary signatures of social life.</title>
        <authorList>
            <person name="Catto M.A."/>
            <person name="Caine P.B."/>
            <person name="Orr S.E."/>
            <person name="Hunt B.G."/>
            <person name="Goodisman M.A.D."/>
        </authorList>
    </citation>
    <scope>NUCLEOTIDE SEQUENCE [LARGE SCALE GENOMIC DNA]</scope>
    <source>
        <strain evidence="1">232</strain>
        <tissue evidence="1">Head and thorax</tissue>
    </source>
</reference>
<comment type="caution">
    <text evidence="1">The sequence shown here is derived from an EMBL/GenBank/DDBJ whole genome shotgun (WGS) entry which is preliminary data.</text>
</comment>
<dbReference type="EMBL" id="JAYRBN010000027">
    <property type="protein sequence ID" value="KAL2749370.1"/>
    <property type="molecule type" value="Genomic_DNA"/>
</dbReference>
<name>A0ABD2CW90_VESMC</name>
<organism evidence="1 2">
    <name type="scientific">Vespula maculifrons</name>
    <name type="common">Eastern yellow jacket</name>
    <name type="synonym">Wasp</name>
    <dbReference type="NCBI Taxonomy" id="7453"/>
    <lineage>
        <taxon>Eukaryota</taxon>
        <taxon>Metazoa</taxon>
        <taxon>Ecdysozoa</taxon>
        <taxon>Arthropoda</taxon>
        <taxon>Hexapoda</taxon>
        <taxon>Insecta</taxon>
        <taxon>Pterygota</taxon>
        <taxon>Neoptera</taxon>
        <taxon>Endopterygota</taxon>
        <taxon>Hymenoptera</taxon>
        <taxon>Apocrita</taxon>
        <taxon>Aculeata</taxon>
        <taxon>Vespoidea</taxon>
        <taxon>Vespidae</taxon>
        <taxon>Vespinae</taxon>
        <taxon>Vespula</taxon>
    </lineage>
</organism>
<accession>A0ABD2CW90</accession>
<proteinExistence type="predicted"/>